<gene>
    <name evidence="2" type="ORF">CRE_14855</name>
</gene>
<dbReference type="EMBL" id="DS268510">
    <property type="protein sequence ID" value="EFO83895.1"/>
    <property type="molecule type" value="Genomic_DNA"/>
</dbReference>
<accession>E3N1R7</accession>
<organism evidence="3">
    <name type="scientific">Caenorhabditis remanei</name>
    <name type="common">Caenorhabditis vulgaris</name>
    <dbReference type="NCBI Taxonomy" id="31234"/>
    <lineage>
        <taxon>Eukaryota</taxon>
        <taxon>Metazoa</taxon>
        <taxon>Ecdysozoa</taxon>
        <taxon>Nematoda</taxon>
        <taxon>Chromadorea</taxon>
        <taxon>Rhabditida</taxon>
        <taxon>Rhabditina</taxon>
        <taxon>Rhabditomorpha</taxon>
        <taxon>Rhabditoidea</taxon>
        <taxon>Rhabditidae</taxon>
        <taxon>Peloderinae</taxon>
        <taxon>Caenorhabditis</taxon>
    </lineage>
</organism>
<keyword evidence="1" id="KW-0732">Signal</keyword>
<protein>
    <submittedName>
        <fullName evidence="2">Uncharacterized protein</fullName>
    </submittedName>
</protein>
<sequence length="139" mass="16812">MKKPLLLLALLASVLAYPTTNETLIDKPEMESENDSSLIVITEKMDFHEERQKYLKQVEERNQREWDELNKFWEESERLEQLEKEKKAAEDQKWFDDFNEFWNNASYVEEDRKAQETVSVQATERACLHLLFVRLCFWF</sequence>
<proteinExistence type="predicted"/>
<keyword evidence="3" id="KW-1185">Reference proteome</keyword>
<dbReference type="InParanoid" id="E3N1R7"/>
<reference evidence="2" key="1">
    <citation type="submission" date="2007-07" db="EMBL/GenBank/DDBJ databases">
        <title>PCAP assembly of the Caenorhabditis remanei genome.</title>
        <authorList>
            <consortium name="The Caenorhabditis remanei Sequencing Consortium"/>
            <person name="Wilson R.K."/>
        </authorList>
    </citation>
    <scope>NUCLEOTIDE SEQUENCE [LARGE SCALE GENOMIC DNA]</scope>
    <source>
        <strain evidence="2">PB4641</strain>
    </source>
</reference>
<evidence type="ECO:0000313" key="2">
    <source>
        <dbReference type="EMBL" id="EFO83895.1"/>
    </source>
</evidence>
<dbReference type="Proteomes" id="UP000008281">
    <property type="component" value="Unassembled WGS sequence"/>
</dbReference>
<dbReference type="HOGENOM" id="CLU_1846983_0_0_1"/>
<feature type="chain" id="PRO_5003176702" evidence="1">
    <location>
        <begin position="17"/>
        <end position="139"/>
    </location>
</feature>
<dbReference type="AlphaFoldDB" id="E3N1R7"/>
<name>E3N1R7_CAERE</name>
<evidence type="ECO:0000256" key="1">
    <source>
        <dbReference type="SAM" id="SignalP"/>
    </source>
</evidence>
<feature type="signal peptide" evidence="1">
    <location>
        <begin position="1"/>
        <end position="16"/>
    </location>
</feature>
<evidence type="ECO:0000313" key="3">
    <source>
        <dbReference type="Proteomes" id="UP000008281"/>
    </source>
</evidence>